<keyword evidence="2" id="KW-1185">Reference proteome</keyword>
<dbReference type="OrthoDB" id="31170at2759"/>
<dbReference type="Proteomes" id="UP000694844">
    <property type="component" value="Chromosome 8"/>
</dbReference>
<name>A0A8B8BDW6_CRAVI</name>
<dbReference type="AlphaFoldDB" id="A0A8B8BDW6"/>
<dbReference type="Gene3D" id="2.30.29.30">
    <property type="entry name" value="Pleckstrin-homology domain (PH domain)/Phosphotyrosine-binding domain (PTB)"/>
    <property type="match status" value="1"/>
</dbReference>
<evidence type="ECO:0000313" key="2">
    <source>
        <dbReference type="Proteomes" id="UP000694844"/>
    </source>
</evidence>
<dbReference type="CDD" id="cd19756">
    <property type="entry name" value="Bbox2"/>
    <property type="match status" value="1"/>
</dbReference>
<reference evidence="3" key="1">
    <citation type="submission" date="2025-08" db="UniProtKB">
        <authorList>
            <consortium name="RefSeq"/>
        </authorList>
    </citation>
    <scope>IDENTIFICATION</scope>
    <source>
        <tissue evidence="3">Whole sample</tissue>
    </source>
</reference>
<evidence type="ECO:0000313" key="3">
    <source>
        <dbReference type="RefSeq" id="XP_022300974.1"/>
    </source>
</evidence>
<feature type="domain" description="WH1" evidence="1">
    <location>
        <begin position="232"/>
        <end position="345"/>
    </location>
</feature>
<evidence type="ECO:0000259" key="1">
    <source>
        <dbReference type="PROSITE" id="PS50229"/>
    </source>
</evidence>
<dbReference type="SMART" id="SM00461">
    <property type="entry name" value="WH1"/>
    <property type="match status" value="1"/>
</dbReference>
<organism evidence="2 3">
    <name type="scientific">Crassostrea virginica</name>
    <name type="common">Eastern oyster</name>
    <dbReference type="NCBI Taxonomy" id="6565"/>
    <lineage>
        <taxon>Eukaryota</taxon>
        <taxon>Metazoa</taxon>
        <taxon>Spiralia</taxon>
        <taxon>Lophotrochozoa</taxon>
        <taxon>Mollusca</taxon>
        <taxon>Bivalvia</taxon>
        <taxon>Autobranchia</taxon>
        <taxon>Pteriomorphia</taxon>
        <taxon>Ostreida</taxon>
        <taxon>Ostreoidea</taxon>
        <taxon>Ostreidae</taxon>
        <taxon>Crassostrea</taxon>
    </lineage>
</organism>
<dbReference type="KEGG" id="cvn:111109183"/>
<dbReference type="SUPFAM" id="SSF50729">
    <property type="entry name" value="PH domain-like"/>
    <property type="match status" value="1"/>
</dbReference>
<sequence length="346" mass="39316">MDPSNSAQDVLRCHLCETPVTPVPPLCCEVCHIYLCKVCAECVPSTEHQGHRFANLVTYVEAQKQVSQKDLQELESSLLTKHKEFSSEILMRRGNLNKTLREIVAAIDEHNTKMHRQLSEVTEKFKSEIVKKHENKSETLRKTLEETALAISGIEKCIHNAKEVLASNDLDLVFEYKSRNDEFRNTPIKPNTALPKFVANEIEKDKFFEQFGFFTMASDETKSYETTTSLNQCPGSEVPIVSVWANVLLYDDAAKKWVVSSTTRGLSKVQIYRHTTNTTFRVVGRMLINKEVTINCVISRGTKYDEATPTFLQLRDNRVVYGLNFANEMDAKGFAMAMATVLDTMR</sequence>
<dbReference type="InterPro" id="IPR011993">
    <property type="entry name" value="PH-like_dom_sf"/>
</dbReference>
<dbReference type="GO" id="GO:0017124">
    <property type="term" value="F:SH3 domain binding"/>
    <property type="evidence" value="ECO:0007669"/>
    <property type="project" value="TreeGrafter"/>
</dbReference>
<dbReference type="CDD" id="cd01207">
    <property type="entry name" value="EVH1_Ena_VASP-like"/>
    <property type="match status" value="1"/>
</dbReference>
<accession>A0A8B8BDW6</accession>
<protein>
    <submittedName>
        <fullName evidence="3">Uncharacterized protein LOC111109183</fullName>
    </submittedName>
</protein>
<dbReference type="GeneID" id="111109183"/>
<dbReference type="PANTHER" id="PTHR11202">
    <property type="entry name" value="SPROUTY-RELATED, EVH1 DOMAIN-CONTAINING PROTEIN FAMILY MEMBER"/>
    <property type="match status" value="1"/>
</dbReference>
<gene>
    <name evidence="3" type="primary">LOC111109183</name>
</gene>
<dbReference type="InterPro" id="IPR000697">
    <property type="entry name" value="WH1/EVH1_dom"/>
</dbReference>
<proteinExistence type="predicted"/>
<dbReference type="PANTHER" id="PTHR11202:SF22">
    <property type="entry name" value="PROTEIN ENABLED"/>
    <property type="match status" value="1"/>
</dbReference>
<dbReference type="PROSITE" id="PS50229">
    <property type="entry name" value="WH1"/>
    <property type="match status" value="1"/>
</dbReference>
<dbReference type="RefSeq" id="XP_022300974.1">
    <property type="nucleotide sequence ID" value="XM_022445266.1"/>
</dbReference>
<dbReference type="Pfam" id="PF00568">
    <property type="entry name" value="WH1"/>
    <property type="match status" value="1"/>
</dbReference>